<dbReference type="PANTHER" id="PTHR40111:SF1">
    <property type="entry name" value="CEPHALOSPORIN-C DEACETYLASE"/>
    <property type="match status" value="1"/>
</dbReference>
<dbReference type="InterPro" id="IPR039069">
    <property type="entry name" value="CE7"/>
</dbReference>
<dbReference type="Gene3D" id="3.40.50.1820">
    <property type="entry name" value="alpha/beta hydrolase"/>
    <property type="match status" value="1"/>
</dbReference>
<sequence>MPLFDLPLAQLIDYRPDVAEPADFDEFWSGTLAEARAHTTPVEVTEVDSGLTHVDVFDVTFPGFAGHPIKAWYARPAGVAGDLPIVVNYIGYSGGRGLPHEHSLLPAAGYAYLKMDTRGQGYTGNGGDTPDPVGSDPAATGYLTRGIADPAQYYYRRVFTDAARAVDAARTLPGVDPARVIVSGGSQGGGIATAAAALVPDVAGAMIDVPFLQYFRRAVEITANLPYAEITNYLAVHRPAVDRVWETLSYFDGVNLAKRAQAPALYSVALMDQVCPPSTVYAAYNAYGTGTGVPSTVSKQIEVYGYNGHEGGAGFQVAAQLRWLADLLG</sequence>
<dbReference type="InterPro" id="IPR008391">
    <property type="entry name" value="AXE1_dom"/>
</dbReference>
<dbReference type="InterPro" id="IPR029058">
    <property type="entry name" value="AB_hydrolase_fold"/>
</dbReference>
<evidence type="ECO:0000313" key="3">
    <source>
        <dbReference type="Proteomes" id="UP000826651"/>
    </source>
</evidence>
<dbReference type="Pfam" id="PF05448">
    <property type="entry name" value="AXE1"/>
    <property type="match status" value="1"/>
</dbReference>
<dbReference type="SUPFAM" id="SSF53474">
    <property type="entry name" value="alpha/beta-Hydrolases"/>
    <property type="match status" value="1"/>
</dbReference>
<feature type="domain" description="Acetyl xylan esterase" evidence="1">
    <location>
        <begin position="1"/>
        <end position="326"/>
    </location>
</feature>
<keyword evidence="2" id="KW-0378">Hydrolase</keyword>
<dbReference type="EMBL" id="JAGSHT010000010">
    <property type="protein sequence ID" value="MBZ2196610.1"/>
    <property type="molecule type" value="Genomic_DNA"/>
</dbReference>
<name>A0ABS7S8Q1_9MICO</name>
<keyword evidence="3" id="KW-1185">Reference proteome</keyword>
<comment type="caution">
    <text evidence="2">The sequence shown here is derived from an EMBL/GenBank/DDBJ whole genome shotgun (WGS) entry which is preliminary data.</text>
</comment>
<dbReference type="Proteomes" id="UP000826651">
    <property type="component" value="Unassembled WGS sequence"/>
</dbReference>
<dbReference type="RefSeq" id="WP_223405620.1">
    <property type="nucleotide sequence ID" value="NZ_JAGSHT010000010.1"/>
</dbReference>
<dbReference type="PANTHER" id="PTHR40111">
    <property type="entry name" value="CEPHALOSPORIN-C DEACETYLASE"/>
    <property type="match status" value="1"/>
</dbReference>
<dbReference type="GO" id="GO:0016787">
    <property type="term" value="F:hydrolase activity"/>
    <property type="evidence" value="ECO:0007669"/>
    <property type="project" value="UniProtKB-KW"/>
</dbReference>
<evidence type="ECO:0000313" key="2">
    <source>
        <dbReference type="EMBL" id="MBZ2196610.1"/>
    </source>
</evidence>
<proteinExistence type="predicted"/>
<gene>
    <name evidence="2" type="ORF">KCQ71_10625</name>
</gene>
<protein>
    <submittedName>
        <fullName evidence="2">Alpha/beta fold hydrolase</fullName>
    </submittedName>
</protein>
<reference evidence="2 3" key="1">
    <citation type="submission" date="2021-04" db="EMBL/GenBank/DDBJ databases">
        <title>Ruania sp. nov., isolated from sandy soil of mangrove forest.</title>
        <authorList>
            <person name="Ge X."/>
            <person name="Huang R."/>
            <person name="Liu W."/>
        </authorList>
    </citation>
    <scope>NUCLEOTIDE SEQUENCE [LARGE SCALE GENOMIC DNA]</scope>
    <source>
        <strain evidence="2 3">N2-46</strain>
    </source>
</reference>
<accession>A0ABS7S8Q1</accession>
<evidence type="ECO:0000259" key="1">
    <source>
        <dbReference type="Pfam" id="PF05448"/>
    </source>
</evidence>
<organism evidence="2 3">
    <name type="scientific">Occultella gossypii</name>
    <dbReference type="NCBI Taxonomy" id="2800820"/>
    <lineage>
        <taxon>Bacteria</taxon>
        <taxon>Bacillati</taxon>
        <taxon>Actinomycetota</taxon>
        <taxon>Actinomycetes</taxon>
        <taxon>Micrococcales</taxon>
        <taxon>Ruaniaceae</taxon>
        <taxon>Occultella</taxon>
    </lineage>
</organism>